<dbReference type="GeneID" id="18242131"/>
<organism evidence="2 3">
    <name type="scientific">Batrachochytrium dendrobatidis (strain JAM81 / FGSC 10211)</name>
    <name type="common">Frog chytrid fungus</name>
    <dbReference type="NCBI Taxonomy" id="684364"/>
    <lineage>
        <taxon>Eukaryota</taxon>
        <taxon>Fungi</taxon>
        <taxon>Fungi incertae sedis</taxon>
        <taxon>Chytridiomycota</taxon>
        <taxon>Chytridiomycota incertae sedis</taxon>
        <taxon>Chytridiomycetes</taxon>
        <taxon>Rhizophydiales</taxon>
        <taxon>Rhizophydiales incertae sedis</taxon>
        <taxon>Batrachochytrium</taxon>
    </lineage>
</organism>
<gene>
    <name evidence="2" type="ORF">BATDEDRAFT_85606</name>
</gene>
<dbReference type="InParanoid" id="F4NS64"/>
<dbReference type="HOGENOM" id="CLU_787515_0_0_1"/>
<evidence type="ECO:0000313" key="3">
    <source>
        <dbReference type="Proteomes" id="UP000007241"/>
    </source>
</evidence>
<dbReference type="STRING" id="684364.F4NS64"/>
<reference evidence="2 3" key="1">
    <citation type="submission" date="2009-12" db="EMBL/GenBank/DDBJ databases">
        <title>The draft genome of Batrachochytrium dendrobatidis.</title>
        <authorList>
            <consortium name="US DOE Joint Genome Institute (JGI-PGF)"/>
            <person name="Kuo A."/>
            <person name="Salamov A."/>
            <person name="Schmutz J."/>
            <person name="Lucas S."/>
            <person name="Pitluck S."/>
            <person name="Rosenblum E."/>
            <person name="Stajich J."/>
            <person name="Eisen M."/>
            <person name="Grigoriev I.V."/>
        </authorList>
    </citation>
    <scope>NUCLEOTIDE SEQUENCE [LARGE SCALE GENOMIC DNA]</scope>
    <source>
        <strain evidence="3">JAM81 / FGSC 10211</strain>
    </source>
</reference>
<proteinExistence type="predicted"/>
<feature type="region of interest" description="Disordered" evidence="1">
    <location>
        <begin position="327"/>
        <end position="352"/>
    </location>
</feature>
<dbReference type="EMBL" id="GL882879">
    <property type="protein sequence ID" value="EGF83795.1"/>
    <property type="molecule type" value="Genomic_DNA"/>
</dbReference>
<protein>
    <submittedName>
        <fullName evidence="2">Uncharacterized protein</fullName>
    </submittedName>
</protein>
<dbReference type="Proteomes" id="UP000007241">
    <property type="component" value="Unassembled WGS sequence"/>
</dbReference>
<sequence length="352" mass="39623">MPENFTTNTPTTTADLTSMLDHEERINSLEIRMAHITGALAHALDEIHRLKSGQPLIVPQTTMVSSKQPAKKLSKFSKWYQDLLKLNQTVVAFLHFIETPANRLIDLDGTAVKGLIQQLEDRVNSATIKKSDGLLDRKVPLPESSHLEKEFELAIKFAIENQQQLMNRADRLFAKIYTILTGPRHRSPKVNRLNSQDLDLDQNDSITDSDSQIGQDHAMVNPTLPLEILQNALSLPMIGNKIHLEYIYFASTTGIKKRSKSKIRSQSRLKRAAPTVLNNTTTNATTITEVQALQCAQANTQFKPMDAQNSVHFATGLLPLEPNQQQQLLLQPQHQQSQSQNQTNTTTLRKKR</sequence>
<keyword evidence="3" id="KW-1185">Reference proteome</keyword>
<dbReference type="OrthoDB" id="10600770at2759"/>
<evidence type="ECO:0000313" key="2">
    <source>
        <dbReference type="EMBL" id="EGF83795.1"/>
    </source>
</evidence>
<dbReference type="AlphaFoldDB" id="F4NS64"/>
<dbReference type="RefSeq" id="XP_006676227.1">
    <property type="nucleotide sequence ID" value="XM_006676164.1"/>
</dbReference>
<accession>F4NS64</accession>
<evidence type="ECO:0000256" key="1">
    <source>
        <dbReference type="SAM" id="MobiDB-lite"/>
    </source>
</evidence>
<name>F4NS64_BATDJ</name>